<evidence type="ECO:0000256" key="1">
    <source>
        <dbReference type="ARBA" id="ARBA00004180"/>
    </source>
</evidence>
<keyword evidence="3 6" id="KW-0472">Membrane</keyword>
<protein>
    <recommendedName>
        <fullName evidence="6">Clathrin light chain</fullName>
    </recommendedName>
</protein>
<dbReference type="OrthoDB" id="5512at2759"/>
<feature type="compositionally biased region" description="Polar residues" evidence="7">
    <location>
        <begin position="39"/>
        <end position="49"/>
    </location>
</feature>
<evidence type="ECO:0000256" key="3">
    <source>
        <dbReference type="ARBA" id="ARBA00023136"/>
    </source>
</evidence>
<name>A0A7R9QJG7_9ACAR</name>
<feature type="compositionally biased region" description="Basic and acidic residues" evidence="7">
    <location>
        <begin position="85"/>
        <end position="128"/>
    </location>
</feature>
<keyword evidence="4 6" id="KW-0168">Coated pit</keyword>
<dbReference type="EMBL" id="CAJPVJ010003104">
    <property type="protein sequence ID" value="CAG2167171.1"/>
    <property type="molecule type" value="Genomic_DNA"/>
</dbReference>
<feature type="compositionally biased region" description="Polar residues" evidence="7">
    <location>
        <begin position="72"/>
        <end position="84"/>
    </location>
</feature>
<dbReference type="EMBL" id="OC917929">
    <property type="protein sequence ID" value="CAD7648300.1"/>
    <property type="molecule type" value="Genomic_DNA"/>
</dbReference>
<keyword evidence="5 6" id="KW-0968">Cytoplasmic vesicle</keyword>
<dbReference type="GO" id="GO:0006886">
    <property type="term" value="P:intracellular protein transport"/>
    <property type="evidence" value="ECO:0007669"/>
    <property type="project" value="InterPro"/>
</dbReference>
<dbReference type="PANTHER" id="PTHR10639">
    <property type="entry name" value="CLATHRIN LIGHT CHAIN"/>
    <property type="match status" value="1"/>
</dbReference>
<evidence type="ECO:0000313" key="9">
    <source>
        <dbReference type="Proteomes" id="UP000728032"/>
    </source>
</evidence>
<dbReference type="AlphaFoldDB" id="A0A7R9QJG7"/>
<comment type="similarity">
    <text evidence="2 6">Belongs to the clathrin light chain family.</text>
</comment>
<accession>A0A7R9QJG7</accession>
<dbReference type="PANTHER" id="PTHR10639:SF7">
    <property type="entry name" value="CLATHRIN LIGHT CHAIN"/>
    <property type="match status" value="1"/>
</dbReference>
<dbReference type="GO" id="GO:0030132">
    <property type="term" value="C:clathrin coat of coated pit"/>
    <property type="evidence" value="ECO:0007669"/>
    <property type="project" value="InterPro"/>
</dbReference>
<evidence type="ECO:0000256" key="2">
    <source>
        <dbReference type="ARBA" id="ARBA00005263"/>
    </source>
</evidence>
<gene>
    <name evidence="8" type="ORF">ONB1V03_LOCUS6683</name>
</gene>
<organism evidence="8">
    <name type="scientific">Oppiella nova</name>
    <dbReference type="NCBI Taxonomy" id="334625"/>
    <lineage>
        <taxon>Eukaryota</taxon>
        <taxon>Metazoa</taxon>
        <taxon>Ecdysozoa</taxon>
        <taxon>Arthropoda</taxon>
        <taxon>Chelicerata</taxon>
        <taxon>Arachnida</taxon>
        <taxon>Acari</taxon>
        <taxon>Acariformes</taxon>
        <taxon>Sarcoptiformes</taxon>
        <taxon>Oribatida</taxon>
        <taxon>Brachypylina</taxon>
        <taxon>Oppioidea</taxon>
        <taxon>Oppiidae</taxon>
        <taxon>Oppiella</taxon>
    </lineage>
</organism>
<keyword evidence="9" id="KW-1185">Reference proteome</keyword>
<evidence type="ECO:0000256" key="4">
    <source>
        <dbReference type="ARBA" id="ARBA00023176"/>
    </source>
</evidence>
<dbReference type="GO" id="GO:0072583">
    <property type="term" value="P:clathrin-dependent endocytosis"/>
    <property type="evidence" value="ECO:0007669"/>
    <property type="project" value="TreeGrafter"/>
</dbReference>
<evidence type="ECO:0000256" key="5">
    <source>
        <dbReference type="ARBA" id="ARBA00023329"/>
    </source>
</evidence>
<evidence type="ECO:0000256" key="7">
    <source>
        <dbReference type="SAM" id="MobiDB-lite"/>
    </source>
</evidence>
<feature type="region of interest" description="Disordered" evidence="7">
    <location>
        <begin position="27"/>
        <end position="128"/>
    </location>
</feature>
<evidence type="ECO:0000256" key="6">
    <source>
        <dbReference type="RuleBase" id="RU363137"/>
    </source>
</evidence>
<dbReference type="InterPro" id="IPR000996">
    <property type="entry name" value="Clathrin_L-chain"/>
</dbReference>
<dbReference type="Pfam" id="PF01086">
    <property type="entry name" value="Clathrin_lg_ch"/>
    <property type="match status" value="1"/>
</dbReference>
<dbReference type="GO" id="GO:0005198">
    <property type="term" value="F:structural molecule activity"/>
    <property type="evidence" value="ECO:0007669"/>
    <property type="project" value="InterPro"/>
</dbReference>
<reference evidence="8" key="1">
    <citation type="submission" date="2020-11" db="EMBL/GenBank/DDBJ databases">
        <authorList>
            <person name="Tran Van P."/>
        </authorList>
    </citation>
    <scope>NUCLEOTIDE SEQUENCE</scope>
</reference>
<dbReference type="GO" id="GO:0030130">
    <property type="term" value="C:clathrin coat of trans-Golgi network vesicle"/>
    <property type="evidence" value="ECO:0007669"/>
    <property type="project" value="InterPro"/>
</dbReference>
<sequence length="214" mass="24935">MSDSLVEDPAAEFLAREQNALAELEDDFEFPTNPKESQKFNGNYANGDTNEFLDELNGPNGLSNGDDHDLNAINNAINSAQPSDTFREETREEPKEEPEKIRKWREDQNRLLEEKDRDESKRKEELKQTAKHELEEWYARYAEQLEKSKLNNRNAEKEWVAERDTEVAGQEWEKIARMCDFNPKSTRNTKDTTRMRSILLQLKQNPPTGQNSKS</sequence>
<comment type="subcellular location">
    <subcellularLocation>
        <location evidence="1 6">Cytoplasmic vesicle membrane</location>
        <topology evidence="1 6">Peripheral membrane protein</topology>
        <orientation evidence="1 6">Cytoplasmic side</orientation>
    </subcellularLocation>
    <subcellularLocation>
        <location evidence="6">Membrane</location>
        <location evidence="6">Coated pit</location>
        <topology evidence="6">Peripheral membrane protein</topology>
        <orientation evidence="6">Cytoplasmic side</orientation>
    </subcellularLocation>
    <text evidence="6">Cytoplasmic face of coated pits and vesicles.</text>
</comment>
<proteinExistence type="inferred from homology"/>
<dbReference type="GO" id="GO:0032050">
    <property type="term" value="F:clathrin heavy chain binding"/>
    <property type="evidence" value="ECO:0007669"/>
    <property type="project" value="TreeGrafter"/>
</dbReference>
<evidence type="ECO:0000313" key="8">
    <source>
        <dbReference type="EMBL" id="CAD7648300.1"/>
    </source>
</evidence>
<dbReference type="Proteomes" id="UP000728032">
    <property type="component" value="Unassembled WGS sequence"/>
</dbReference>
<comment type="function">
    <text evidence="6">Clathrin is the major protein of the polyhedral coat of coated pits and vesicles.</text>
</comment>